<comment type="caution">
    <text evidence="1">The sequence shown here is derived from an EMBL/GenBank/DDBJ whole genome shotgun (WGS) entry which is preliminary data.</text>
</comment>
<reference evidence="1" key="1">
    <citation type="submission" date="2018-08" db="EMBL/GenBank/DDBJ databases">
        <title>Murine metabolic-syndrome-specific gut microbial biobank.</title>
        <authorList>
            <person name="Liu C."/>
        </authorList>
    </citation>
    <scope>NUCLEOTIDE SEQUENCE [LARGE SCALE GENOMIC DNA]</scope>
    <source>
        <strain evidence="1">Z82</strain>
    </source>
</reference>
<organism evidence="1">
    <name type="scientific">Muribaculaceae bacterium Z82</name>
    <dbReference type="NCBI Taxonomy" id="2304548"/>
    <lineage>
        <taxon>Bacteria</taxon>
        <taxon>Pseudomonadati</taxon>
        <taxon>Bacteroidota</taxon>
        <taxon>Bacteroidia</taxon>
        <taxon>Bacteroidales</taxon>
        <taxon>Muribaculaceae</taxon>
    </lineage>
</organism>
<accession>A0A7C9JF13</accession>
<evidence type="ECO:0000313" key="1">
    <source>
        <dbReference type="EMBL" id="NBI35014.1"/>
    </source>
</evidence>
<name>A0A7C9JF13_9BACT</name>
<protein>
    <submittedName>
        <fullName evidence="1">Uncharacterized protein</fullName>
    </submittedName>
</protein>
<proteinExistence type="predicted"/>
<sequence length="72" mass="8076">MLEGAPAPASAHDLTEAKRQIDSILHKLRETKKALEAKEHPERLKAQITLANRRIEALTLANSLVEAELIRR</sequence>
<dbReference type="AlphaFoldDB" id="A0A7C9JF13"/>
<dbReference type="EMBL" id="QWKH01000064">
    <property type="protein sequence ID" value="NBI35014.1"/>
    <property type="molecule type" value="Genomic_DNA"/>
</dbReference>
<gene>
    <name evidence="1" type="ORF">D1639_08240</name>
</gene>